<reference evidence="3" key="1">
    <citation type="journal article" date="2019" name="Int. J. Syst. Evol. Microbiol.">
        <title>The Global Catalogue of Microorganisms (GCM) 10K type strain sequencing project: providing services to taxonomists for standard genome sequencing and annotation.</title>
        <authorList>
            <consortium name="The Broad Institute Genomics Platform"/>
            <consortium name="The Broad Institute Genome Sequencing Center for Infectious Disease"/>
            <person name="Wu L."/>
            <person name="Ma J."/>
        </authorList>
    </citation>
    <scope>NUCLEOTIDE SEQUENCE [LARGE SCALE GENOMIC DNA]</scope>
    <source>
        <strain evidence="3">CCTCC AB 2013263</strain>
    </source>
</reference>
<organism evidence="2 3">
    <name type="scientific">Deinococcus antarcticus</name>
    <dbReference type="NCBI Taxonomy" id="1298767"/>
    <lineage>
        <taxon>Bacteria</taxon>
        <taxon>Thermotogati</taxon>
        <taxon>Deinococcota</taxon>
        <taxon>Deinococci</taxon>
        <taxon>Deinococcales</taxon>
        <taxon>Deinococcaceae</taxon>
        <taxon>Deinococcus</taxon>
    </lineage>
</organism>
<evidence type="ECO:0000256" key="1">
    <source>
        <dbReference type="SAM" id="SignalP"/>
    </source>
</evidence>
<proteinExistence type="predicted"/>
<feature type="chain" id="PRO_5046634407" evidence="1">
    <location>
        <begin position="20"/>
        <end position="187"/>
    </location>
</feature>
<accession>A0ABV8A6K1</accession>
<dbReference type="Proteomes" id="UP001595748">
    <property type="component" value="Unassembled WGS sequence"/>
</dbReference>
<keyword evidence="1" id="KW-0732">Signal</keyword>
<protein>
    <submittedName>
        <fullName evidence="2">Uncharacterized protein</fullName>
    </submittedName>
</protein>
<keyword evidence="3" id="KW-1185">Reference proteome</keyword>
<name>A0ABV8A6K1_9DEIO</name>
<evidence type="ECO:0000313" key="2">
    <source>
        <dbReference type="EMBL" id="MFC3860896.1"/>
    </source>
</evidence>
<dbReference type="RefSeq" id="WP_380077261.1">
    <property type="nucleotide sequence ID" value="NZ_JBHRZF010000109.1"/>
</dbReference>
<dbReference type="EMBL" id="JBHRZF010000109">
    <property type="protein sequence ID" value="MFC3860896.1"/>
    <property type="molecule type" value="Genomic_DNA"/>
</dbReference>
<sequence length="187" mass="19720">MKSRVLALSALLLAAPASAIGIAGSVQGTAPADLRISAWAVTPFGQPVAELVSAPVTGKSFKLDLPDDAPPARALVPVDNRLSWPGLIDFQKASASAQAAELKLFTYRDTNGDGKRQDNEPLREVRAQVGKGELFIVWASAPVTVTASRNYSADLKKGWNVMTVEVRGSVAVKPLDTKTGLTLNLGQ</sequence>
<feature type="signal peptide" evidence="1">
    <location>
        <begin position="1"/>
        <end position="19"/>
    </location>
</feature>
<evidence type="ECO:0000313" key="3">
    <source>
        <dbReference type="Proteomes" id="UP001595748"/>
    </source>
</evidence>
<comment type="caution">
    <text evidence="2">The sequence shown here is derived from an EMBL/GenBank/DDBJ whole genome shotgun (WGS) entry which is preliminary data.</text>
</comment>
<gene>
    <name evidence="2" type="ORF">ACFOPQ_08990</name>
</gene>